<evidence type="ECO:0000313" key="9">
    <source>
        <dbReference type="EMBL" id="SMP75590.1"/>
    </source>
</evidence>
<evidence type="ECO:0000256" key="7">
    <source>
        <dbReference type="SAM" id="MobiDB-lite"/>
    </source>
</evidence>
<reference evidence="9 10" key="1">
    <citation type="submission" date="2017-05" db="EMBL/GenBank/DDBJ databases">
        <authorList>
            <person name="Varghese N."/>
            <person name="Submissions S."/>
        </authorList>
    </citation>
    <scope>NUCLEOTIDE SEQUENCE [LARGE SCALE GENOMIC DNA]</scope>
    <source>
        <strain evidence="9 10">DSM 25457</strain>
    </source>
</reference>
<dbReference type="SUPFAM" id="SSF55811">
    <property type="entry name" value="Nudix"/>
    <property type="match status" value="1"/>
</dbReference>
<evidence type="ECO:0000256" key="2">
    <source>
        <dbReference type="ARBA" id="ARBA00001946"/>
    </source>
</evidence>
<comment type="cofactor">
    <cofactor evidence="1">
        <name>Mn(2+)</name>
        <dbReference type="ChEBI" id="CHEBI:29035"/>
    </cofactor>
</comment>
<dbReference type="EMBL" id="FXUG01000019">
    <property type="protein sequence ID" value="SMP75590.1"/>
    <property type="molecule type" value="Genomic_DNA"/>
</dbReference>
<accession>A0ABY1QPN8</accession>
<dbReference type="PROSITE" id="PS51462">
    <property type="entry name" value="NUDIX"/>
    <property type="match status" value="1"/>
</dbReference>
<keyword evidence="3" id="KW-0479">Metal-binding</keyword>
<evidence type="ECO:0000256" key="5">
    <source>
        <dbReference type="ARBA" id="ARBA00022842"/>
    </source>
</evidence>
<keyword evidence="10" id="KW-1185">Reference proteome</keyword>
<keyword evidence="6" id="KW-0464">Manganese</keyword>
<dbReference type="PANTHER" id="PTHR12992">
    <property type="entry name" value="NUDIX HYDROLASE"/>
    <property type="match status" value="1"/>
</dbReference>
<gene>
    <name evidence="9" type="ORF">SAMN06265222_11985</name>
</gene>
<feature type="region of interest" description="Disordered" evidence="7">
    <location>
        <begin position="1"/>
        <end position="24"/>
    </location>
</feature>
<comment type="cofactor">
    <cofactor evidence="2">
        <name>Mg(2+)</name>
        <dbReference type="ChEBI" id="CHEBI:18420"/>
    </cofactor>
</comment>
<evidence type="ECO:0000256" key="4">
    <source>
        <dbReference type="ARBA" id="ARBA00022801"/>
    </source>
</evidence>
<evidence type="ECO:0000256" key="1">
    <source>
        <dbReference type="ARBA" id="ARBA00001936"/>
    </source>
</evidence>
<keyword evidence="5" id="KW-0460">Magnesium</keyword>
<dbReference type="Pfam" id="PF00293">
    <property type="entry name" value="NUDIX"/>
    <property type="match status" value="1"/>
</dbReference>
<comment type="caution">
    <text evidence="9">The sequence shown here is derived from an EMBL/GenBank/DDBJ whole genome shotgun (WGS) entry which is preliminary data.</text>
</comment>
<feature type="domain" description="Nudix hydrolase" evidence="8">
    <location>
        <begin position="47"/>
        <end position="183"/>
    </location>
</feature>
<sequence>MSVDQMVDRLTGRLSGSQDSGAAAPLQWNMTPELAYGRHRGPARLRSRQAAVAVTLMHDDQNGWTIPLTRRPTSLRHHGGQICFPGGRIEPGESAEEASLREFDEELGVSADVISRCGELPRQYVYASDNEVTPIVWVTRRPAMAWQPDPAEVDEVIELPLASILGRPAVNQVVQKRVIRARPHVISSSHRGSTIPSGVTRVGTAESIRDVLEGCELRFRTPAFDHQGIQVWGATAVILDQLAQALRYISHS</sequence>
<evidence type="ECO:0000259" key="8">
    <source>
        <dbReference type="PROSITE" id="PS51462"/>
    </source>
</evidence>
<dbReference type="InterPro" id="IPR045121">
    <property type="entry name" value="CoAse"/>
</dbReference>
<protein>
    <submittedName>
        <fullName evidence="9">8-oxo-dGTP pyrophosphatase MutT, NUDIX family</fullName>
    </submittedName>
</protein>
<dbReference type="PANTHER" id="PTHR12992:SF11">
    <property type="entry name" value="MITOCHONDRIAL COENZYME A DIPHOSPHATASE NUDT8"/>
    <property type="match status" value="1"/>
</dbReference>
<dbReference type="Gene3D" id="3.90.79.10">
    <property type="entry name" value="Nucleoside Triphosphate Pyrophosphohydrolase"/>
    <property type="match status" value="1"/>
</dbReference>
<organism evidence="9 10">
    <name type="scientific">Neorhodopirellula lusitana</name>
    <dbReference type="NCBI Taxonomy" id="445327"/>
    <lineage>
        <taxon>Bacteria</taxon>
        <taxon>Pseudomonadati</taxon>
        <taxon>Planctomycetota</taxon>
        <taxon>Planctomycetia</taxon>
        <taxon>Pirellulales</taxon>
        <taxon>Pirellulaceae</taxon>
        <taxon>Neorhodopirellula</taxon>
    </lineage>
</organism>
<evidence type="ECO:0000256" key="3">
    <source>
        <dbReference type="ARBA" id="ARBA00022723"/>
    </source>
</evidence>
<name>A0ABY1QPN8_9BACT</name>
<dbReference type="InterPro" id="IPR020476">
    <property type="entry name" value="Nudix_hydrolase"/>
</dbReference>
<dbReference type="InterPro" id="IPR000086">
    <property type="entry name" value="NUDIX_hydrolase_dom"/>
</dbReference>
<dbReference type="Proteomes" id="UP001158067">
    <property type="component" value="Unassembled WGS sequence"/>
</dbReference>
<evidence type="ECO:0000313" key="10">
    <source>
        <dbReference type="Proteomes" id="UP001158067"/>
    </source>
</evidence>
<keyword evidence="4" id="KW-0378">Hydrolase</keyword>
<dbReference type="PRINTS" id="PR00502">
    <property type="entry name" value="NUDIXFAMILY"/>
</dbReference>
<feature type="compositionally biased region" description="Basic and acidic residues" evidence="7">
    <location>
        <begin position="1"/>
        <end position="11"/>
    </location>
</feature>
<dbReference type="InterPro" id="IPR015797">
    <property type="entry name" value="NUDIX_hydrolase-like_dom_sf"/>
</dbReference>
<evidence type="ECO:0000256" key="6">
    <source>
        <dbReference type="ARBA" id="ARBA00023211"/>
    </source>
</evidence>
<proteinExistence type="predicted"/>
<dbReference type="CDD" id="cd03426">
    <property type="entry name" value="NUDIX_CoAse_Nudt7"/>
    <property type="match status" value="1"/>
</dbReference>